<proteinExistence type="predicted"/>
<comment type="caution">
    <text evidence="1">The sequence shown here is derived from an EMBL/GenBank/DDBJ whole genome shotgun (WGS) entry which is preliminary data.</text>
</comment>
<sequence>MPIKTICETCGKVIYKSPRLYETAKHHFCSRECSFRYRAENPNEYKKV</sequence>
<accession>X1VYW5</accession>
<gene>
    <name evidence="1" type="ORF">S12H4_57943</name>
</gene>
<organism evidence="1">
    <name type="scientific">marine sediment metagenome</name>
    <dbReference type="NCBI Taxonomy" id="412755"/>
    <lineage>
        <taxon>unclassified sequences</taxon>
        <taxon>metagenomes</taxon>
        <taxon>ecological metagenomes</taxon>
    </lineage>
</organism>
<dbReference type="EMBL" id="BARW01037554">
    <property type="protein sequence ID" value="GAJ24916.1"/>
    <property type="molecule type" value="Genomic_DNA"/>
</dbReference>
<evidence type="ECO:0000313" key="1">
    <source>
        <dbReference type="EMBL" id="GAJ24916.1"/>
    </source>
</evidence>
<name>X1VYW5_9ZZZZ</name>
<reference evidence="1" key="1">
    <citation type="journal article" date="2014" name="Front. Microbiol.">
        <title>High frequency of phylogenetically diverse reductive dehalogenase-homologous genes in deep subseafloor sedimentary metagenomes.</title>
        <authorList>
            <person name="Kawai M."/>
            <person name="Futagami T."/>
            <person name="Toyoda A."/>
            <person name="Takaki Y."/>
            <person name="Nishi S."/>
            <person name="Hori S."/>
            <person name="Arai W."/>
            <person name="Tsubouchi T."/>
            <person name="Morono Y."/>
            <person name="Uchiyama I."/>
            <person name="Ito T."/>
            <person name="Fujiyama A."/>
            <person name="Inagaki F."/>
            <person name="Takami H."/>
        </authorList>
    </citation>
    <scope>NUCLEOTIDE SEQUENCE</scope>
    <source>
        <strain evidence="1">Expedition CK06-06</strain>
    </source>
</reference>
<dbReference type="AlphaFoldDB" id="X1VYW5"/>
<protein>
    <submittedName>
        <fullName evidence="1">Uncharacterized protein</fullName>
    </submittedName>
</protein>